<sequence>MMMSGSNCKLTGVFLLSMVVIVAVLVSECSSRVEPDSRFGDTWVTIKSDISENVLFNLHCYSSETDFGDHTLAYGQEFRWRFKINLFVSTKYWCDMWFDTEQGTHVQGGYTIYKANRDFNRCENDCRYSIRRDGVYQHVQEDYTGGHDDLIYPWP</sequence>
<reference evidence="7" key="1">
    <citation type="submission" date="2022-03" db="EMBL/GenBank/DDBJ databases">
        <title>A functionally conserved STORR gene fusion in Papaver species that diverged 16.8 million years ago.</title>
        <authorList>
            <person name="Catania T."/>
        </authorList>
    </citation>
    <scope>NUCLEOTIDE SEQUENCE</scope>
    <source>
        <strain evidence="7">S-191538</strain>
    </source>
</reference>
<evidence type="ECO:0000256" key="4">
    <source>
        <dbReference type="ARBA" id="ARBA00022525"/>
    </source>
</evidence>
<dbReference type="InterPro" id="IPR010264">
    <property type="entry name" value="Self-incomp_S1"/>
</dbReference>
<comment type="similarity">
    <text evidence="2 6">Belongs to the plant self-incompatibility (S1) protein family.</text>
</comment>
<feature type="chain" id="PRO_5041486869" description="S-protein homolog" evidence="6">
    <location>
        <begin position="32"/>
        <end position="155"/>
    </location>
</feature>
<gene>
    <name evidence="7" type="ORF">MKW94_014376</name>
</gene>
<dbReference type="Pfam" id="PF05938">
    <property type="entry name" value="Self-incomp_S1"/>
    <property type="match status" value="1"/>
</dbReference>
<protein>
    <recommendedName>
        <fullName evidence="6">S-protein homolog</fullName>
    </recommendedName>
</protein>
<evidence type="ECO:0000313" key="8">
    <source>
        <dbReference type="Proteomes" id="UP001177140"/>
    </source>
</evidence>
<dbReference type="EMBL" id="JAJJMA010133358">
    <property type="protein sequence ID" value="MCL7033326.1"/>
    <property type="molecule type" value="Genomic_DNA"/>
</dbReference>
<feature type="signal peptide" evidence="6">
    <location>
        <begin position="1"/>
        <end position="31"/>
    </location>
</feature>
<evidence type="ECO:0000256" key="6">
    <source>
        <dbReference type="RuleBase" id="RU367044"/>
    </source>
</evidence>
<accession>A0AA41SDM9</accession>
<keyword evidence="8" id="KW-1185">Reference proteome</keyword>
<name>A0AA41SDM9_PAPNU</name>
<comment type="caution">
    <text evidence="7">The sequence shown here is derived from an EMBL/GenBank/DDBJ whole genome shotgun (WGS) entry which is preliminary data.</text>
</comment>
<keyword evidence="5 6" id="KW-0732">Signal</keyword>
<keyword evidence="3 6" id="KW-0713">Self-incompatibility</keyword>
<dbReference type="PANTHER" id="PTHR31232">
    <property type="match status" value="1"/>
</dbReference>
<dbReference type="AlphaFoldDB" id="A0AA41SDM9"/>
<dbReference type="GO" id="GO:0005576">
    <property type="term" value="C:extracellular region"/>
    <property type="evidence" value="ECO:0007669"/>
    <property type="project" value="UniProtKB-SubCell"/>
</dbReference>
<dbReference type="PANTHER" id="PTHR31232:SF155">
    <property type="entry name" value="PLANT SELF-INCOMPATIBILITY PROTEIN S1 FAMILY"/>
    <property type="match status" value="1"/>
</dbReference>
<dbReference type="Proteomes" id="UP001177140">
    <property type="component" value="Unassembled WGS sequence"/>
</dbReference>
<comment type="subcellular location">
    <subcellularLocation>
        <location evidence="1 6">Secreted</location>
    </subcellularLocation>
</comment>
<organism evidence="7 8">
    <name type="scientific">Papaver nudicaule</name>
    <name type="common">Iceland poppy</name>
    <dbReference type="NCBI Taxonomy" id="74823"/>
    <lineage>
        <taxon>Eukaryota</taxon>
        <taxon>Viridiplantae</taxon>
        <taxon>Streptophyta</taxon>
        <taxon>Embryophyta</taxon>
        <taxon>Tracheophyta</taxon>
        <taxon>Spermatophyta</taxon>
        <taxon>Magnoliopsida</taxon>
        <taxon>Ranunculales</taxon>
        <taxon>Papaveraceae</taxon>
        <taxon>Papaveroideae</taxon>
        <taxon>Papaver</taxon>
    </lineage>
</organism>
<evidence type="ECO:0000313" key="7">
    <source>
        <dbReference type="EMBL" id="MCL7033326.1"/>
    </source>
</evidence>
<evidence type="ECO:0000256" key="2">
    <source>
        <dbReference type="ARBA" id="ARBA00005581"/>
    </source>
</evidence>
<proteinExistence type="inferred from homology"/>
<evidence type="ECO:0000256" key="1">
    <source>
        <dbReference type="ARBA" id="ARBA00004613"/>
    </source>
</evidence>
<keyword evidence="4 6" id="KW-0964">Secreted</keyword>
<evidence type="ECO:0000256" key="3">
    <source>
        <dbReference type="ARBA" id="ARBA00022471"/>
    </source>
</evidence>
<evidence type="ECO:0000256" key="5">
    <source>
        <dbReference type="ARBA" id="ARBA00022729"/>
    </source>
</evidence>
<dbReference type="GO" id="GO:0060320">
    <property type="term" value="P:rejection of self pollen"/>
    <property type="evidence" value="ECO:0007669"/>
    <property type="project" value="UniProtKB-KW"/>
</dbReference>